<organism evidence="6 7">
    <name type="scientific">Modestobacter marinus</name>
    <dbReference type="NCBI Taxonomy" id="477641"/>
    <lineage>
        <taxon>Bacteria</taxon>
        <taxon>Bacillati</taxon>
        <taxon>Actinomycetota</taxon>
        <taxon>Actinomycetes</taxon>
        <taxon>Geodermatophilales</taxon>
        <taxon>Geodermatophilaceae</taxon>
        <taxon>Modestobacter</taxon>
    </lineage>
</organism>
<evidence type="ECO:0000313" key="6">
    <source>
        <dbReference type="EMBL" id="NIH67166.1"/>
    </source>
</evidence>
<dbReference type="GO" id="GO:0009099">
    <property type="term" value="P:L-valine biosynthetic process"/>
    <property type="evidence" value="ECO:0007669"/>
    <property type="project" value="TreeGrafter"/>
</dbReference>
<dbReference type="CDD" id="cd07035">
    <property type="entry name" value="TPP_PYR_POX_like"/>
    <property type="match status" value="1"/>
</dbReference>
<dbReference type="GO" id="GO:0003984">
    <property type="term" value="F:acetolactate synthase activity"/>
    <property type="evidence" value="ECO:0007669"/>
    <property type="project" value="TreeGrafter"/>
</dbReference>
<dbReference type="EMBL" id="BMMI01000001">
    <property type="protein sequence ID" value="GGL52586.1"/>
    <property type="molecule type" value="Genomic_DNA"/>
</dbReference>
<dbReference type="GO" id="GO:0050660">
    <property type="term" value="F:flavin adenine dinucleotide binding"/>
    <property type="evidence" value="ECO:0007669"/>
    <property type="project" value="TreeGrafter"/>
</dbReference>
<dbReference type="Pfam" id="PF02775">
    <property type="entry name" value="TPP_enzyme_C"/>
    <property type="match status" value="1"/>
</dbReference>
<reference evidence="5" key="1">
    <citation type="journal article" date="2014" name="Int. J. Syst. Evol. Microbiol.">
        <title>Complete genome of a new Firmicutes species belonging to the dominant human colonic microbiota ('Ruminococcus bicirculans') reveals two chromosomes and a selective capacity to utilize plant glucans.</title>
        <authorList>
            <consortium name="NISC Comparative Sequencing Program"/>
            <person name="Wegmann U."/>
            <person name="Louis P."/>
            <person name="Goesmann A."/>
            <person name="Henrissat B."/>
            <person name="Duncan S.H."/>
            <person name="Flint H.J."/>
        </authorList>
    </citation>
    <scope>NUCLEOTIDE SEQUENCE</scope>
    <source>
        <strain evidence="5">CGMCC 4.5581</strain>
    </source>
</reference>
<evidence type="ECO:0000259" key="3">
    <source>
        <dbReference type="Pfam" id="PF02775"/>
    </source>
</evidence>
<keyword evidence="8" id="KW-1185">Reference proteome</keyword>
<dbReference type="PANTHER" id="PTHR18968">
    <property type="entry name" value="THIAMINE PYROPHOSPHATE ENZYMES"/>
    <property type="match status" value="1"/>
</dbReference>
<dbReference type="Proteomes" id="UP000552836">
    <property type="component" value="Unassembled WGS sequence"/>
</dbReference>
<feature type="domain" description="Thiamine pyrophosphate enzyme TPP-binding" evidence="3">
    <location>
        <begin position="436"/>
        <end position="596"/>
    </location>
</feature>
<comment type="similarity">
    <text evidence="1">Belongs to the TPP enzyme family.</text>
</comment>
<dbReference type="PANTHER" id="PTHR18968:SF13">
    <property type="entry name" value="ACETOLACTATE SYNTHASE CATALYTIC SUBUNIT, MITOCHONDRIAL"/>
    <property type="match status" value="1"/>
</dbReference>
<name>A0A846LHM5_9ACTN</name>
<keyword evidence="2" id="KW-0786">Thiamine pyrophosphate</keyword>
<evidence type="ECO:0000256" key="2">
    <source>
        <dbReference type="ARBA" id="ARBA00023052"/>
    </source>
</evidence>
<dbReference type="Pfam" id="PF02776">
    <property type="entry name" value="TPP_enzyme_N"/>
    <property type="match status" value="1"/>
</dbReference>
<accession>A0A846LHM5</accession>
<dbReference type="GO" id="GO:0000287">
    <property type="term" value="F:magnesium ion binding"/>
    <property type="evidence" value="ECO:0007669"/>
    <property type="project" value="UniProtKB-ARBA"/>
</dbReference>
<evidence type="ECO:0000313" key="7">
    <source>
        <dbReference type="Proteomes" id="UP000552836"/>
    </source>
</evidence>
<sequence>MTTTSEPPAPALEPAVNHAPYDQPVWGSDVMVDALRQLDLPYIALNPGSSFRGLHDSLVNYAGDEMQMIECPHEKIAVALAHGYAKASGKPMGVILHDLVGLLQGTMGVYYAYIDRAPVLVLGGSGPADQSRRRPYIDWIHSANVQGQAVREFTKWDHEPRSISSVPEVLARAYRVATTGPQGPTYVALDAGLQEDQLTEPVPVDHVAALAAAPSPVAPDPVTLRALAEELCAARRPVMVLAYPGRDPESFGTLVELAELVGIGALDTHWRLNFPNRHPLCVSDTNAVDDADCVLFVDVKDMVKPTHRTDRLARRNVSRLAPGCRVLSLGFADMGISSWSEDYAQIIPADHTVAADTAVALPLLLAECRAILAGDDLERAAERETWKASLTDLHERTSSGWAQEAAAKAGETPVSTAQLAAAVWEVVQEHDWVLTAGTAADWALRLWDFDVPHRHPGKQLGTATQIGISLGVALAHKGTGRLVVDLQPDGDLMFDVGALWVASRYQLPMLTVMFNNRAYYNDWEHQERLAEQRGTPVDRAHIGMAIATPEPDFAAIAKGFGWWAEGPVTDPAQVADAVRRAAAHVMATGGPALVDVVCQPK</sequence>
<dbReference type="Gene3D" id="3.40.50.1220">
    <property type="entry name" value="TPP-binding domain"/>
    <property type="match status" value="1"/>
</dbReference>
<dbReference type="EMBL" id="JAAMPA010000001">
    <property type="protein sequence ID" value="NIH67166.1"/>
    <property type="molecule type" value="Genomic_DNA"/>
</dbReference>
<dbReference type="SUPFAM" id="SSF52467">
    <property type="entry name" value="DHS-like NAD/FAD-binding domain"/>
    <property type="match status" value="1"/>
</dbReference>
<dbReference type="Proteomes" id="UP000648663">
    <property type="component" value="Unassembled WGS sequence"/>
</dbReference>
<proteinExistence type="inferred from homology"/>
<reference evidence="5" key="4">
    <citation type="submission" date="2024-05" db="EMBL/GenBank/DDBJ databases">
        <authorList>
            <person name="Sun Q."/>
            <person name="Zhou Y."/>
        </authorList>
    </citation>
    <scope>NUCLEOTIDE SEQUENCE</scope>
    <source>
        <strain evidence="5">CGMCC 4.5581</strain>
    </source>
</reference>
<evidence type="ECO:0000256" key="1">
    <source>
        <dbReference type="ARBA" id="ARBA00007812"/>
    </source>
</evidence>
<dbReference type="GO" id="GO:0005948">
    <property type="term" value="C:acetolactate synthase complex"/>
    <property type="evidence" value="ECO:0007669"/>
    <property type="project" value="TreeGrafter"/>
</dbReference>
<gene>
    <name evidence="6" type="ORF">FB380_001612</name>
    <name evidence="5" type="ORF">GCM10011589_05850</name>
</gene>
<comment type="caution">
    <text evidence="6">The sequence shown here is derived from an EMBL/GenBank/DDBJ whole genome shotgun (WGS) entry which is preliminary data.</text>
</comment>
<evidence type="ECO:0000313" key="5">
    <source>
        <dbReference type="EMBL" id="GGL52586.1"/>
    </source>
</evidence>
<evidence type="ECO:0000313" key="8">
    <source>
        <dbReference type="Proteomes" id="UP000648663"/>
    </source>
</evidence>
<dbReference type="InterPro" id="IPR045229">
    <property type="entry name" value="TPP_enz"/>
</dbReference>
<protein>
    <submittedName>
        <fullName evidence="5">Thiamine pyrophosphate-binding protein</fullName>
    </submittedName>
    <submittedName>
        <fullName evidence="6">Thiamine pyrophosphate-dependent acetolactate synthase large subunit-like protein</fullName>
    </submittedName>
</protein>
<reference evidence="8" key="2">
    <citation type="journal article" date="2019" name="Int. J. Syst. Evol. Microbiol.">
        <title>The Global Catalogue of Microorganisms (GCM) 10K type strain sequencing project: providing services to taxonomists for standard genome sequencing and annotation.</title>
        <authorList>
            <consortium name="The Broad Institute Genomics Platform"/>
            <consortium name="The Broad Institute Genome Sequencing Center for Infectious Disease"/>
            <person name="Wu L."/>
            <person name="Ma J."/>
        </authorList>
    </citation>
    <scope>NUCLEOTIDE SEQUENCE [LARGE SCALE GENOMIC DNA]</scope>
    <source>
        <strain evidence="8">CGMCC 4.5581</strain>
    </source>
</reference>
<dbReference type="GO" id="GO:0030976">
    <property type="term" value="F:thiamine pyrophosphate binding"/>
    <property type="evidence" value="ECO:0007669"/>
    <property type="project" value="InterPro"/>
</dbReference>
<evidence type="ECO:0000259" key="4">
    <source>
        <dbReference type="Pfam" id="PF02776"/>
    </source>
</evidence>
<dbReference type="AlphaFoldDB" id="A0A846LHM5"/>
<dbReference type="SUPFAM" id="SSF52518">
    <property type="entry name" value="Thiamin diphosphate-binding fold (THDP-binding)"/>
    <property type="match status" value="2"/>
</dbReference>
<feature type="domain" description="Thiamine pyrophosphate enzyme N-terminal TPP-binding" evidence="4">
    <location>
        <begin position="27"/>
        <end position="132"/>
    </location>
</feature>
<dbReference type="GO" id="GO:0009097">
    <property type="term" value="P:isoleucine biosynthetic process"/>
    <property type="evidence" value="ECO:0007669"/>
    <property type="project" value="TreeGrafter"/>
</dbReference>
<reference evidence="6 7" key="3">
    <citation type="submission" date="2020-02" db="EMBL/GenBank/DDBJ databases">
        <title>Sequencing the genomes of 1000 actinobacteria strains.</title>
        <authorList>
            <person name="Klenk H.-P."/>
        </authorList>
    </citation>
    <scope>NUCLEOTIDE SEQUENCE [LARGE SCALE GENOMIC DNA]</scope>
    <source>
        <strain evidence="6 7">DSM 45201</strain>
    </source>
</reference>
<dbReference type="InterPro" id="IPR029061">
    <property type="entry name" value="THDP-binding"/>
</dbReference>
<dbReference type="InterPro" id="IPR011766">
    <property type="entry name" value="TPP_enzyme_TPP-bd"/>
</dbReference>
<dbReference type="RefSeq" id="WP_166754635.1">
    <property type="nucleotide sequence ID" value="NZ_BAABJU010000001.1"/>
</dbReference>
<dbReference type="Gene3D" id="3.40.50.970">
    <property type="match status" value="2"/>
</dbReference>
<dbReference type="InterPro" id="IPR029035">
    <property type="entry name" value="DHS-like_NAD/FAD-binding_dom"/>
</dbReference>
<dbReference type="InterPro" id="IPR012001">
    <property type="entry name" value="Thiamin_PyroP_enz_TPP-bd_dom"/>
</dbReference>